<accession>A0ABT0VFQ3</accession>
<evidence type="ECO:0000313" key="2">
    <source>
        <dbReference type="EMBL" id="MCM2404036.1"/>
    </source>
</evidence>
<reference evidence="2 3" key="1">
    <citation type="submission" date="2022-06" db="EMBL/GenBank/DDBJ databases">
        <authorList>
            <person name="Sun Q."/>
        </authorList>
    </citation>
    <scope>NUCLEOTIDE SEQUENCE [LARGE SCALE GENOMIC DNA]</scope>
    <source>
        <strain evidence="2 3">S153</strain>
    </source>
</reference>
<sequence>MRTSLLSLGLLLLMVPGAFAKEPFTEIFLSTDKISHEVAGTITHDTTRSFVYRSAADGDITVKVAAENAICGFEIKRSSAPGFQPDISSFPASRVFSAKRGETFILSFFQSRTAWTEKKECLYSLSIS</sequence>
<dbReference type="RefSeq" id="WP_250946793.1">
    <property type="nucleotide sequence ID" value="NZ_JAMQAY010000012.1"/>
</dbReference>
<feature type="chain" id="PRO_5045405505" evidence="1">
    <location>
        <begin position="21"/>
        <end position="128"/>
    </location>
</feature>
<feature type="signal peptide" evidence="1">
    <location>
        <begin position="1"/>
        <end position="20"/>
    </location>
</feature>
<comment type="caution">
    <text evidence="2">The sequence shown here is derived from an EMBL/GenBank/DDBJ whole genome shotgun (WGS) entry which is preliminary data.</text>
</comment>
<evidence type="ECO:0000313" key="3">
    <source>
        <dbReference type="Proteomes" id="UP001155079"/>
    </source>
</evidence>
<organism evidence="2 3">
    <name type="scientific">Ciceribacter sichuanensis</name>
    <dbReference type="NCBI Taxonomy" id="2949647"/>
    <lineage>
        <taxon>Bacteria</taxon>
        <taxon>Pseudomonadati</taxon>
        <taxon>Pseudomonadota</taxon>
        <taxon>Alphaproteobacteria</taxon>
        <taxon>Hyphomicrobiales</taxon>
        <taxon>Rhizobiaceae</taxon>
        <taxon>Ciceribacter</taxon>
    </lineage>
</organism>
<evidence type="ECO:0000256" key="1">
    <source>
        <dbReference type="SAM" id="SignalP"/>
    </source>
</evidence>
<dbReference type="EMBL" id="JAMQAY010000012">
    <property type="protein sequence ID" value="MCM2404036.1"/>
    <property type="molecule type" value="Genomic_DNA"/>
</dbReference>
<dbReference type="Proteomes" id="UP001155079">
    <property type="component" value="Unassembled WGS sequence"/>
</dbReference>
<protein>
    <submittedName>
        <fullName evidence="2">Uncharacterized protein</fullName>
    </submittedName>
</protein>
<keyword evidence="3" id="KW-1185">Reference proteome</keyword>
<proteinExistence type="predicted"/>
<gene>
    <name evidence="2" type="ORF">NBH20_22925</name>
</gene>
<keyword evidence="1" id="KW-0732">Signal</keyword>
<name>A0ABT0VFQ3_9HYPH</name>